<dbReference type="AlphaFoldDB" id="A0AAE0FJF6"/>
<name>A0AAE0FJF6_9CHLO</name>
<reference evidence="1 2" key="1">
    <citation type="journal article" date="2015" name="Genome Biol. Evol.">
        <title>Comparative Genomics of a Bacterivorous Green Alga Reveals Evolutionary Causalities and Consequences of Phago-Mixotrophic Mode of Nutrition.</title>
        <authorList>
            <person name="Burns J.A."/>
            <person name="Paasch A."/>
            <person name="Narechania A."/>
            <person name="Kim E."/>
        </authorList>
    </citation>
    <scope>NUCLEOTIDE SEQUENCE [LARGE SCALE GENOMIC DNA]</scope>
    <source>
        <strain evidence="1 2">PLY_AMNH</strain>
    </source>
</reference>
<evidence type="ECO:0000313" key="1">
    <source>
        <dbReference type="EMBL" id="KAK3260151.1"/>
    </source>
</evidence>
<evidence type="ECO:0000313" key="2">
    <source>
        <dbReference type="Proteomes" id="UP001190700"/>
    </source>
</evidence>
<proteinExistence type="predicted"/>
<accession>A0AAE0FJF6</accession>
<keyword evidence="2" id="KW-1185">Reference proteome</keyword>
<dbReference type="EMBL" id="LGRX02018111">
    <property type="protein sequence ID" value="KAK3260151.1"/>
    <property type="molecule type" value="Genomic_DNA"/>
</dbReference>
<dbReference type="Proteomes" id="UP001190700">
    <property type="component" value="Unassembled WGS sequence"/>
</dbReference>
<sequence length="98" mass="11613">MIKPISSGSSFKIFSQELQLWTILCPPTQQIHQILEWPSHPYHQLHRILPEGLLPPLRRNLCYLFLWRWCADWDATVQVSSSRSDRFCSRHPRSVMRG</sequence>
<organism evidence="1 2">
    <name type="scientific">Cymbomonas tetramitiformis</name>
    <dbReference type="NCBI Taxonomy" id="36881"/>
    <lineage>
        <taxon>Eukaryota</taxon>
        <taxon>Viridiplantae</taxon>
        <taxon>Chlorophyta</taxon>
        <taxon>Pyramimonadophyceae</taxon>
        <taxon>Pyramimonadales</taxon>
        <taxon>Pyramimonadaceae</taxon>
        <taxon>Cymbomonas</taxon>
    </lineage>
</organism>
<protein>
    <submittedName>
        <fullName evidence="1">Uncharacterized protein</fullName>
    </submittedName>
</protein>
<comment type="caution">
    <text evidence="1">The sequence shown here is derived from an EMBL/GenBank/DDBJ whole genome shotgun (WGS) entry which is preliminary data.</text>
</comment>
<gene>
    <name evidence="1" type="ORF">CYMTET_30877</name>
</gene>